<accession>A0A285T8E1</accession>
<reference evidence="1 2" key="1">
    <citation type="submission" date="2017-08" db="EMBL/GenBank/DDBJ databases">
        <authorList>
            <person name="de Groot N.N."/>
        </authorList>
    </citation>
    <scope>NUCLEOTIDE SEQUENCE [LARGE SCALE GENOMIC DNA]</scope>
    <source>
        <strain evidence="1 2">DSM 9787</strain>
    </source>
</reference>
<name>A0A285T8E1_9FIRM</name>
<proteinExistence type="predicted"/>
<gene>
    <name evidence="1" type="ORF">SAMN02910411_0521</name>
</gene>
<dbReference type="AlphaFoldDB" id="A0A285T8E1"/>
<dbReference type="Proteomes" id="UP000219563">
    <property type="component" value="Unassembled WGS sequence"/>
</dbReference>
<evidence type="ECO:0000313" key="1">
    <source>
        <dbReference type="EMBL" id="SOC17772.1"/>
    </source>
</evidence>
<organism evidence="1 2">
    <name type="scientific">Pseudobutyrivibrio ruminis DSM 9787</name>
    <dbReference type="NCBI Taxonomy" id="1123011"/>
    <lineage>
        <taxon>Bacteria</taxon>
        <taxon>Bacillati</taxon>
        <taxon>Bacillota</taxon>
        <taxon>Clostridia</taxon>
        <taxon>Lachnospirales</taxon>
        <taxon>Lachnospiraceae</taxon>
        <taxon>Pseudobutyrivibrio</taxon>
    </lineage>
</organism>
<evidence type="ECO:0000313" key="2">
    <source>
        <dbReference type="Proteomes" id="UP000219563"/>
    </source>
</evidence>
<evidence type="ECO:0008006" key="3">
    <source>
        <dbReference type="Google" id="ProtNLM"/>
    </source>
</evidence>
<sequence>MENIKPREMNVARTGQRTFQIKTVLFEEEFANQETIDKTLNGLADVVMGQLKNQEYIPADAEVTNLQSSQLDDNNVMISIEWDTTLNTSYIICDTLDAVITTAKQMKPIASVFENRNLTVYKNLMTKDYAVGFSLPSDANQLKTLKATLIHLGDYDQIRVQEFVNFAPEYLSEHGKLICNDLFMLAEI</sequence>
<dbReference type="EMBL" id="OBMR01000016">
    <property type="protein sequence ID" value="SOC17772.1"/>
    <property type="molecule type" value="Genomic_DNA"/>
</dbReference>
<protein>
    <recommendedName>
        <fullName evidence="3">Negative regulator of genetic competence (MecA)</fullName>
    </recommendedName>
</protein>